<name>B6JHZ4_AFIC5</name>
<evidence type="ECO:0000313" key="4">
    <source>
        <dbReference type="EMBL" id="AEI07158.1"/>
    </source>
</evidence>
<evidence type="ECO:0000313" key="5">
    <source>
        <dbReference type="Proteomes" id="UP000007730"/>
    </source>
</evidence>
<dbReference type="GO" id="GO:0003677">
    <property type="term" value="F:DNA binding"/>
    <property type="evidence" value="ECO:0007669"/>
    <property type="project" value="UniProtKB-KW"/>
</dbReference>
<evidence type="ECO:0000259" key="3">
    <source>
        <dbReference type="PROSITE" id="PS51898"/>
    </source>
</evidence>
<dbReference type="SUPFAM" id="SSF56349">
    <property type="entry name" value="DNA breaking-rejoining enzymes"/>
    <property type="match status" value="1"/>
</dbReference>
<evidence type="ECO:0000256" key="1">
    <source>
        <dbReference type="ARBA" id="ARBA00023125"/>
    </source>
</evidence>
<dbReference type="eggNOG" id="COG0582">
    <property type="taxonomic scope" value="Bacteria"/>
</dbReference>
<dbReference type="KEGG" id="ocg:OCA5_c24620"/>
<organism evidence="4 5">
    <name type="scientific">Afipia carboxidovorans (strain ATCC 49405 / DSM 1227 / KCTC 32145 / OM5)</name>
    <name type="common">Oligotropha carboxidovorans</name>
    <dbReference type="NCBI Taxonomy" id="504832"/>
    <lineage>
        <taxon>Bacteria</taxon>
        <taxon>Pseudomonadati</taxon>
        <taxon>Pseudomonadota</taxon>
        <taxon>Alphaproteobacteria</taxon>
        <taxon>Hyphomicrobiales</taxon>
        <taxon>Nitrobacteraceae</taxon>
        <taxon>Afipia</taxon>
    </lineage>
</organism>
<keyword evidence="2" id="KW-0233">DNA recombination</keyword>
<gene>
    <name evidence="4" type="ordered locus">OCA5_c24620</name>
</gene>
<dbReference type="HOGENOM" id="CLU_681147_0_0_5"/>
<evidence type="ECO:0000256" key="2">
    <source>
        <dbReference type="ARBA" id="ARBA00023172"/>
    </source>
</evidence>
<dbReference type="InterPro" id="IPR002104">
    <property type="entry name" value="Integrase_catalytic"/>
</dbReference>
<sequence>MEEAKQPIPGLRRQGSRLLWRASKAAIAKGYPVKSANLTALAGDERLLRERCAKLQREMLEWITGVKRSIIEFDGTFRSVFDLYETDPQSPFHRLKPGTKHPYKTYMRMMRAHIGHCHIDQTDGRDVRDWFKEWTKPEKEGDPRTIAKANMALAVLKSSLQFAIECRKPGCVEFRACIPKNLEKPKARRFAIPAGQVAKARAAAHEQQQPGAALAYALQFEGTLRQWDVIGQWVDMSDPRPSAIHHNGKKWFGPTWNDVDDNLILRWKPTKTEESSGEEIVIDLRACPMVMEELELTLAAGKPLSGPLVVDRRTGQPFLSQPFETIWRKAATAAGISKKVWNRDLRKSGSTEARRSGASVDDLQKLMGHVEGSKVTQDVYDLADLEAHRRIAASRVAFRKTTEK</sequence>
<dbReference type="GO" id="GO:0006310">
    <property type="term" value="P:DNA recombination"/>
    <property type="evidence" value="ECO:0007669"/>
    <property type="project" value="UniProtKB-KW"/>
</dbReference>
<dbReference type="RefSeq" id="WP_012562690.1">
    <property type="nucleotide sequence ID" value="NC_011386.1"/>
</dbReference>
<dbReference type="KEGG" id="oca:OCAR_5530"/>
<dbReference type="AlphaFoldDB" id="B6JHZ4"/>
<dbReference type="Proteomes" id="UP000007730">
    <property type="component" value="Chromosome"/>
</dbReference>
<reference evidence="4 5" key="1">
    <citation type="journal article" date="2011" name="J. Bacteriol.">
        <title>Complete genome sequences of the chemolithoautotrophic Oligotropha carboxidovorans strains OM4 and OM5.</title>
        <authorList>
            <person name="Volland S."/>
            <person name="Rachinger M."/>
            <person name="Strittmatter A."/>
            <person name="Daniel R."/>
            <person name="Gottschalk G."/>
            <person name="Meyer O."/>
        </authorList>
    </citation>
    <scope>NUCLEOTIDE SEQUENCE [LARGE SCALE GENOMIC DNA]</scope>
    <source>
        <strain evidence="5">ATCC 49405 / DSM 1227 / KCTC 32145 / OM5</strain>
    </source>
</reference>
<protein>
    <submittedName>
        <fullName evidence="4">Putative integrase</fullName>
    </submittedName>
</protein>
<keyword evidence="1" id="KW-0238">DNA-binding</keyword>
<keyword evidence="5" id="KW-1185">Reference proteome</keyword>
<dbReference type="Gene3D" id="1.10.150.130">
    <property type="match status" value="1"/>
</dbReference>
<proteinExistence type="predicted"/>
<dbReference type="OrthoDB" id="7800649at2"/>
<accession>B6JHZ4</accession>
<dbReference type="EMBL" id="CP002826">
    <property type="protein sequence ID" value="AEI07158.1"/>
    <property type="molecule type" value="Genomic_DNA"/>
</dbReference>
<dbReference type="GO" id="GO:0015074">
    <property type="term" value="P:DNA integration"/>
    <property type="evidence" value="ECO:0007669"/>
    <property type="project" value="InterPro"/>
</dbReference>
<dbReference type="InterPro" id="IPR010998">
    <property type="entry name" value="Integrase_recombinase_N"/>
</dbReference>
<dbReference type="Pfam" id="PF00589">
    <property type="entry name" value="Phage_integrase"/>
    <property type="match status" value="1"/>
</dbReference>
<feature type="domain" description="Tyr recombinase" evidence="3">
    <location>
        <begin position="183"/>
        <end position="393"/>
    </location>
</feature>
<dbReference type="InterPro" id="IPR011010">
    <property type="entry name" value="DNA_brk_join_enz"/>
</dbReference>
<dbReference type="InterPro" id="IPR013762">
    <property type="entry name" value="Integrase-like_cat_sf"/>
</dbReference>
<dbReference type="Gene3D" id="1.10.443.10">
    <property type="entry name" value="Intergrase catalytic core"/>
    <property type="match status" value="1"/>
</dbReference>
<dbReference type="PROSITE" id="PS51898">
    <property type="entry name" value="TYR_RECOMBINASE"/>
    <property type="match status" value="1"/>
</dbReference>
<dbReference type="PATRIC" id="fig|504832.7.peg.2597"/>